<reference evidence="5" key="3">
    <citation type="submission" date="2025-09" db="UniProtKB">
        <authorList>
            <consortium name="Ensembl"/>
        </authorList>
    </citation>
    <scope>IDENTIFICATION</scope>
</reference>
<dbReference type="GO" id="GO:0030674">
    <property type="term" value="F:protein-macromolecule adaptor activity"/>
    <property type="evidence" value="ECO:0007669"/>
    <property type="project" value="TreeGrafter"/>
</dbReference>
<dbReference type="SUPFAM" id="SSF56496">
    <property type="entry name" value="Fibrinogen C-terminal domain-like"/>
    <property type="match status" value="1"/>
</dbReference>
<evidence type="ECO:0000259" key="4">
    <source>
        <dbReference type="PROSITE" id="PS51406"/>
    </source>
</evidence>
<evidence type="ECO:0000313" key="5">
    <source>
        <dbReference type="Ensembl" id="ENSCSAVP00000015094.1"/>
    </source>
</evidence>
<keyword evidence="2" id="KW-0964">Secreted</keyword>
<dbReference type="eggNOG" id="KOG2579">
    <property type="taxonomic scope" value="Eukaryota"/>
</dbReference>
<dbReference type="InterPro" id="IPR037579">
    <property type="entry name" value="FIB_ANG-like"/>
</dbReference>
<dbReference type="NCBIfam" id="NF040941">
    <property type="entry name" value="GGGWT_bact"/>
    <property type="match status" value="1"/>
</dbReference>
<accession>H2ZBX8</accession>
<comment type="subcellular location">
    <subcellularLocation>
        <location evidence="1">Secreted</location>
    </subcellularLocation>
</comment>
<dbReference type="AlphaFoldDB" id="H2ZBX8"/>
<organism evidence="5 6">
    <name type="scientific">Ciona savignyi</name>
    <name type="common">Pacific transparent sea squirt</name>
    <dbReference type="NCBI Taxonomy" id="51511"/>
    <lineage>
        <taxon>Eukaryota</taxon>
        <taxon>Metazoa</taxon>
        <taxon>Chordata</taxon>
        <taxon>Tunicata</taxon>
        <taxon>Ascidiacea</taxon>
        <taxon>Phlebobranchia</taxon>
        <taxon>Cionidae</taxon>
        <taxon>Ciona</taxon>
    </lineage>
</organism>
<dbReference type="InterPro" id="IPR036056">
    <property type="entry name" value="Fibrinogen-like_C"/>
</dbReference>
<dbReference type="OMA" id="DHDRDNF"/>
<keyword evidence="3" id="KW-1015">Disulfide bond</keyword>
<dbReference type="Proteomes" id="UP000007875">
    <property type="component" value="Unassembled WGS sequence"/>
</dbReference>
<dbReference type="PANTHER" id="PTHR47221:SF9">
    <property type="entry name" value="FIBRINOGEN GAMMA CHAIN"/>
    <property type="match status" value="1"/>
</dbReference>
<dbReference type="GO" id="GO:0005577">
    <property type="term" value="C:fibrinogen complex"/>
    <property type="evidence" value="ECO:0007669"/>
    <property type="project" value="TreeGrafter"/>
</dbReference>
<dbReference type="CDD" id="cd00087">
    <property type="entry name" value="FReD"/>
    <property type="match status" value="1"/>
</dbReference>
<dbReference type="SMART" id="SM00186">
    <property type="entry name" value="FBG"/>
    <property type="match status" value="1"/>
</dbReference>
<dbReference type="STRING" id="51511.ENSCSAVP00000015094"/>
<dbReference type="InterPro" id="IPR014716">
    <property type="entry name" value="Fibrinogen_a/b/g_C_1"/>
</dbReference>
<dbReference type="PANTHER" id="PTHR47221">
    <property type="entry name" value="FIBRINOGEN ALPHA CHAIN"/>
    <property type="match status" value="1"/>
</dbReference>
<evidence type="ECO:0000256" key="2">
    <source>
        <dbReference type="ARBA" id="ARBA00022525"/>
    </source>
</evidence>
<dbReference type="GeneTree" id="ENSGT00940000164070"/>
<dbReference type="HOGENOM" id="CLU_038628_6_0_1"/>
<dbReference type="GO" id="GO:0034116">
    <property type="term" value="P:positive regulation of heterotypic cell-cell adhesion"/>
    <property type="evidence" value="ECO:0007669"/>
    <property type="project" value="TreeGrafter"/>
</dbReference>
<dbReference type="Ensembl" id="ENSCSAVT00000015268.1">
    <property type="protein sequence ID" value="ENSCSAVP00000015094.1"/>
    <property type="gene ID" value="ENSCSAVG00000008848.1"/>
</dbReference>
<dbReference type="InParanoid" id="H2ZBX8"/>
<evidence type="ECO:0000313" key="6">
    <source>
        <dbReference type="Proteomes" id="UP000007875"/>
    </source>
</evidence>
<dbReference type="Pfam" id="PF00147">
    <property type="entry name" value="Fibrinogen_C"/>
    <property type="match status" value="1"/>
</dbReference>
<dbReference type="Gene3D" id="4.10.530.10">
    <property type="entry name" value="Gamma-fibrinogen Carboxyl Terminal Fragment, domain 2"/>
    <property type="match status" value="1"/>
</dbReference>
<name>H2ZBX8_CIOSA</name>
<keyword evidence="6" id="KW-1185">Reference proteome</keyword>
<evidence type="ECO:0000256" key="3">
    <source>
        <dbReference type="ARBA" id="ARBA00023157"/>
    </source>
</evidence>
<dbReference type="PROSITE" id="PS51406">
    <property type="entry name" value="FIBRINOGEN_C_2"/>
    <property type="match status" value="1"/>
</dbReference>
<reference evidence="5" key="2">
    <citation type="submission" date="2025-08" db="UniProtKB">
        <authorList>
            <consortium name="Ensembl"/>
        </authorList>
    </citation>
    <scope>IDENTIFICATION</scope>
</reference>
<dbReference type="FunCoup" id="H2ZBX8">
    <property type="interactions" value="11"/>
</dbReference>
<sequence>DCAEIFTNGGRESGMYVITPVPGQIPKLVYCDQETDGGGWTYIQHHINNDVNFNKDWIQYQHGFGTVDCNGGNNFWLGNEMIHIMTSQSHQYMRVDLKDWDNNERYALYTHFRVGSAATDYTLTVGGYQGDPRGDIGDAFSGYNFGHPDDVAITRQHGMRFTTRDHDRDNFEGNCAMNEAGGWWYNSCSAVNLNGVIYHNGVYNESITSHGFDNGMIWGPWKGAWYSLKEASMKIRPASF</sequence>
<protein>
    <recommendedName>
        <fullName evidence="4">Fibrinogen C-terminal domain-containing protein</fullName>
    </recommendedName>
</protein>
<dbReference type="Gene3D" id="3.90.215.10">
    <property type="entry name" value="Gamma Fibrinogen, chain A, domain 1"/>
    <property type="match status" value="1"/>
</dbReference>
<dbReference type="GO" id="GO:0005201">
    <property type="term" value="F:extracellular matrix structural constituent"/>
    <property type="evidence" value="ECO:0007669"/>
    <property type="project" value="TreeGrafter"/>
</dbReference>
<proteinExistence type="predicted"/>
<feature type="domain" description="Fibrinogen C-terminal" evidence="4">
    <location>
        <begin position="1"/>
        <end position="239"/>
    </location>
</feature>
<dbReference type="InterPro" id="IPR002181">
    <property type="entry name" value="Fibrinogen_a/b/g_C_dom"/>
</dbReference>
<evidence type="ECO:0000256" key="1">
    <source>
        <dbReference type="ARBA" id="ARBA00004613"/>
    </source>
</evidence>
<reference evidence="6" key="1">
    <citation type="submission" date="2003-08" db="EMBL/GenBank/DDBJ databases">
        <authorList>
            <person name="Birren B."/>
            <person name="Nusbaum C."/>
            <person name="Abebe A."/>
            <person name="Abouelleil A."/>
            <person name="Adekoya E."/>
            <person name="Ait-zahra M."/>
            <person name="Allen N."/>
            <person name="Allen T."/>
            <person name="An P."/>
            <person name="Anderson M."/>
            <person name="Anderson S."/>
            <person name="Arachchi H."/>
            <person name="Armbruster J."/>
            <person name="Bachantsang P."/>
            <person name="Baldwin J."/>
            <person name="Barry A."/>
            <person name="Bayul T."/>
            <person name="Blitshsteyn B."/>
            <person name="Bloom T."/>
            <person name="Blye J."/>
            <person name="Boguslavskiy L."/>
            <person name="Borowsky M."/>
            <person name="Boukhgalter B."/>
            <person name="Brunache A."/>
            <person name="Butler J."/>
            <person name="Calixte N."/>
            <person name="Calvo S."/>
            <person name="Camarata J."/>
            <person name="Campo K."/>
            <person name="Chang J."/>
            <person name="Cheshatsang Y."/>
            <person name="Citroen M."/>
            <person name="Collymore A."/>
            <person name="Considine T."/>
            <person name="Cook A."/>
            <person name="Cooke P."/>
            <person name="Corum B."/>
            <person name="Cuomo C."/>
            <person name="David R."/>
            <person name="Dawoe T."/>
            <person name="Degray S."/>
            <person name="Dodge S."/>
            <person name="Dooley K."/>
            <person name="Dorje P."/>
            <person name="Dorjee K."/>
            <person name="Dorris L."/>
            <person name="Duffey N."/>
            <person name="Dupes A."/>
            <person name="Elkins T."/>
            <person name="Engels R."/>
            <person name="Erickson J."/>
            <person name="Farina A."/>
            <person name="Faro S."/>
            <person name="Ferreira P."/>
            <person name="Fischer H."/>
            <person name="Fitzgerald M."/>
            <person name="Foley K."/>
            <person name="Gage D."/>
            <person name="Galagan J."/>
            <person name="Gearin G."/>
            <person name="Gnerre S."/>
            <person name="Gnirke A."/>
            <person name="Goyette A."/>
            <person name="Graham J."/>
            <person name="Grandbois E."/>
            <person name="Gyaltsen K."/>
            <person name="Hafez N."/>
            <person name="Hagopian D."/>
            <person name="Hagos B."/>
            <person name="Hall J."/>
            <person name="Hatcher B."/>
            <person name="Heller A."/>
            <person name="Higgins H."/>
            <person name="Honan T."/>
            <person name="Horn A."/>
            <person name="Houde N."/>
            <person name="Hughes L."/>
            <person name="Hulme W."/>
            <person name="Husby E."/>
            <person name="Iliev I."/>
            <person name="Jaffe D."/>
            <person name="Jones C."/>
            <person name="Kamal M."/>
            <person name="Kamat A."/>
            <person name="Kamvysselis M."/>
            <person name="Karlsson E."/>
            <person name="Kells C."/>
            <person name="Kieu A."/>
            <person name="Kisner P."/>
            <person name="Kodira C."/>
            <person name="Kulbokas E."/>
            <person name="Labutti K."/>
            <person name="Lama D."/>
            <person name="Landers T."/>
            <person name="Leger J."/>
            <person name="Levine S."/>
            <person name="Lewis D."/>
            <person name="Lewis T."/>
            <person name="Lindblad-toh K."/>
            <person name="Liu X."/>
            <person name="Lokyitsang T."/>
            <person name="Lokyitsang Y."/>
            <person name="Lucien O."/>
            <person name="Lui A."/>
            <person name="Ma L.J."/>
            <person name="Mabbitt R."/>
            <person name="Macdonald J."/>
            <person name="Maclean C."/>
            <person name="Major J."/>
            <person name="Manning J."/>
            <person name="Marabella R."/>
            <person name="Maru K."/>
            <person name="Matthews C."/>
            <person name="Mauceli E."/>
            <person name="Mccarthy M."/>
            <person name="Mcdonough S."/>
            <person name="Mcghee T."/>
            <person name="Meldrim J."/>
            <person name="Meneus L."/>
            <person name="Mesirov J."/>
            <person name="Mihalev A."/>
            <person name="Mihova T."/>
            <person name="Mikkelsen T."/>
            <person name="Mlenga V."/>
            <person name="Moru K."/>
            <person name="Mozes J."/>
            <person name="Mulrain L."/>
            <person name="Munson G."/>
            <person name="Naylor J."/>
            <person name="Newes C."/>
            <person name="Nguyen C."/>
            <person name="Nguyen N."/>
            <person name="Nguyen T."/>
            <person name="Nicol R."/>
            <person name="Nielsen C."/>
            <person name="Nizzari M."/>
            <person name="Norbu C."/>
            <person name="Norbu N."/>
            <person name="O'donnell P."/>
            <person name="Okoawo O."/>
            <person name="O'leary S."/>
            <person name="Omotosho B."/>
            <person name="O'neill K."/>
            <person name="Osman S."/>
            <person name="Parker S."/>
            <person name="Perrin D."/>
            <person name="Phunkhang P."/>
            <person name="Piqani B."/>
            <person name="Purcell S."/>
            <person name="Rachupka T."/>
            <person name="Ramasamy U."/>
            <person name="Rameau R."/>
            <person name="Ray V."/>
            <person name="Raymond C."/>
            <person name="Retta R."/>
            <person name="Richardson S."/>
            <person name="Rise C."/>
            <person name="Rodriguez J."/>
            <person name="Rogers J."/>
            <person name="Rogov P."/>
            <person name="Rutman M."/>
            <person name="Schupbach R."/>
            <person name="Seaman C."/>
            <person name="Settipalli S."/>
            <person name="Sharpe T."/>
            <person name="Sheridan J."/>
            <person name="Sherpa N."/>
            <person name="Shi J."/>
            <person name="Smirnov S."/>
            <person name="Smith C."/>
            <person name="Sougnez C."/>
            <person name="Spencer B."/>
            <person name="Stalker J."/>
            <person name="Stange-thomann N."/>
            <person name="Stavropoulos S."/>
            <person name="Stetson K."/>
            <person name="Stone C."/>
            <person name="Stone S."/>
            <person name="Stubbs M."/>
            <person name="Talamas J."/>
            <person name="Tchuinga P."/>
            <person name="Tenzing P."/>
            <person name="Tesfaye S."/>
            <person name="Theodore J."/>
            <person name="Thoulutsang Y."/>
            <person name="Topham K."/>
            <person name="Towey S."/>
            <person name="Tsamla T."/>
            <person name="Tsomo N."/>
            <person name="Vallee D."/>
            <person name="Vassiliev H."/>
            <person name="Venkataraman V."/>
            <person name="Vinson J."/>
            <person name="Vo A."/>
            <person name="Wade C."/>
            <person name="Wang S."/>
            <person name="Wangchuk T."/>
            <person name="Wangdi T."/>
            <person name="Whittaker C."/>
            <person name="Wilkinson J."/>
            <person name="Wu Y."/>
            <person name="Wyman D."/>
            <person name="Yadav S."/>
            <person name="Yang S."/>
            <person name="Yang X."/>
            <person name="Yeager S."/>
            <person name="Yee E."/>
            <person name="Young G."/>
            <person name="Zainoun J."/>
            <person name="Zembeck L."/>
            <person name="Zimmer A."/>
            <person name="Zody M."/>
            <person name="Lander E."/>
        </authorList>
    </citation>
    <scope>NUCLEOTIDE SEQUENCE [LARGE SCALE GENOMIC DNA]</scope>
</reference>